<sequence length="386" mass="43960">MQLFCSNCNGTLFTPQSNIDNSVILEKLRWESGPASVPEPDEVAPILQNARRDLEEYEQEIHKLDSRRSFLTAQRDRLRDTIFQARALLSPVRKVPDEILRHIFDDRCDTNHFEFDPASRENGSDVSGMEPNASDIPALALSSVCSRWRRVGLAFPNIWARISLKVQNTQLLENFSNLLSRSQQWPLSVTIDMSKASVEITNLECSALFVLVREYPRWKEFSFYSNGWYDVDFFAHRVPNLRVFKSHDIPEMPSAFPLAQLLHFKLDPDDMVIQQTGELSRSTRLISLDVNDFVKDLGAIDISSISPITSSTIEVLTTGSQSVPLVPRLQHLYLNLGARSFKDEAVVEMVKSRWTLGHTMSVAVDRLRSFTVIFRRRGKVLGNMAS</sequence>
<reference evidence="2" key="1">
    <citation type="journal article" date="2019" name="Environ. Microbiol.">
        <title>Fungal ecological strategies reflected in gene transcription - a case study of two litter decomposers.</title>
        <authorList>
            <person name="Barbi F."/>
            <person name="Kohler A."/>
            <person name="Barry K."/>
            <person name="Baskaran P."/>
            <person name="Daum C."/>
            <person name="Fauchery L."/>
            <person name="Ihrmark K."/>
            <person name="Kuo A."/>
            <person name="LaButti K."/>
            <person name="Lipzen A."/>
            <person name="Morin E."/>
            <person name="Grigoriev I.V."/>
            <person name="Henrissat B."/>
            <person name="Lindahl B."/>
            <person name="Martin F."/>
        </authorList>
    </citation>
    <scope>NUCLEOTIDE SEQUENCE</scope>
    <source>
        <strain evidence="2">JB14</strain>
    </source>
</reference>
<dbReference type="Proteomes" id="UP000799118">
    <property type="component" value="Unassembled WGS sequence"/>
</dbReference>
<evidence type="ECO:0000256" key="1">
    <source>
        <dbReference type="SAM" id="Coils"/>
    </source>
</evidence>
<name>A0A6A4I0X5_9AGAR</name>
<keyword evidence="3" id="KW-1185">Reference proteome</keyword>
<dbReference type="EMBL" id="ML769409">
    <property type="protein sequence ID" value="KAE9405422.1"/>
    <property type="molecule type" value="Genomic_DNA"/>
</dbReference>
<evidence type="ECO:0000313" key="2">
    <source>
        <dbReference type="EMBL" id="KAE9405422.1"/>
    </source>
</evidence>
<organism evidence="2 3">
    <name type="scientific">Gymnopus androsaceus JB14</name>
    <dbReference type="NCBI Taxonomy" id="1447944"/>
    <lineage>
        <taxon>Eukaryota</taxon>
        <taxon>Fungi</taxon>
        <taxon>Dikarya</taxon>
        <taxon>Basidiomycota</taxon>
        <taxon>Agaricomycotina</taxon>
        <taxon>Agaricomycetes</taxon>
        <taxon>Agaricomycetidae</taxon>
        <taxon>Agaricales</taxon>
        <taxon>Marasmiineae</taxon>
        <taxon>Omphalotaceae</taxon>
        <taxon>Gymnopus</taxon>
    </lineage>
</organism>
<evidence type="ECO:0000313" key="3">
    <source>
        <dbReference type="Proteomes" id="UP000799118"/>
    </source>
</evidence>
<feature type="coiled-coil region" evidence="1">
    <location>
        <begin position="47"/>
        <end position="74"/>
    </location>
</feature>
<accession>A0A6A4I0X5</accession>
<protein>
    <submittedName>
        <fullName evidence="2">Uncharacterized protein</fullName>
    </submittedName>
</protein>
<keyword evidence="1" id="KW-0175">Coiled coil</keyword>
<proteinExistence type="predicted"/>
<gene>
    <name evidence="2" type="ORF">BT96DRAFT_972566</name>
</gene>
<dbReference type="AlphaFoldDB" id="A0A6A4I0X5"/>
<dbReference type="OrthoDB" id="3269400at2759"/>